<dbReference type="STRING" id="1552.A7L45_05600"/>
<comment type="function">
    <text evidence="9">Catalyzes the ATP-dependent phosphorylation of N-acetyl-L-glutamate.</text>
</comment>
<evidence type="ECO:0000313" key="11">
    <source>
        <dbReference type="EMBL" id="APC39577.1"/>
    </source>
</evidence>
<keyword evidence="6 9" id="KW-0418">Kinase</keyword>
<keyword evidence="2 9" id="KW-0055">Arginine biosynthesis</keyword>
<comment type="catalytic activity">
    <reaction evidence="8 9">
        <text>N-acetyl-L-glutamate + ATP = N-acetyl-L-glutamyl 5-phosphate + ADP</text>
        <dbReference type="Rhea" id="RHEA:14629"/>
        <dbReference type="ChEBI" id="CHEBI:30616"/>
        <dbReference type="ChEBI" id="CHEBI:44337"/>
        <dbReference type="ChEBI" id="CHEBI:57936"/>
        <dbReference type="ChEBI" id="CHEBI:456216"/>
        <dbReference type="EC" id="2.7.2.8"/>
    </reaction>
</comment>
<feature type="binding site" evidence="9">
    <location>
        <begin position="62"/>
        <end position="63"/>
    </location>
    <ligand>
        <name>substrate</name>
    </ligand>
</feature>
<dbReference type="InterPro" id="IPR001048">
    <property type="entry name" value="Asp/Glu/Uridylate_kinase"/>
</dbReference>
<evidence type="ECO:0000256" key="3">
    <source>
        <dbReference type="ARBA" id="ARBA00022605"/>
    </source>
</evidence>
<dbReference type="KEGG" id="ceu:A7L45_05600"/>
<keyword evidence="5 9" id="KW-0547">Nucleotide-binding</keyword>
<gene>
    <name evidence="9" type="primary">argB</name>
    <name evidence="11" type="ORF">A7L45_05600</name>
</gene>
<keyword evidence="4 9" id="KW-0808">Transferase</keyword>
<evidence type="ECO:0000259" key="10">
    <source>
        <dbReference type="Pfam" id="PF00696"/>
    </source>
</evidence>
<dbReference type="GO" id="GO:0005737">
    <property type="term" value="C:cytoplasm"/>
    <property type="evidence" value="ECO:0007669"/>
    <property type="project" value="UniProtKB-SubCell"/>
</dbReference>
<dbReference type="SUPFAM" id="SSF53633">
    <property type="entry name" value="Carbamate kinase-like"/>
    <property type="match status" value="1"/>
</dbReference>
<accession>A0A1J0GDZ1</accession>
<dbReference type="InterPro" id="IPR004662">
    <property type="entry name" value="AcgluKinase_fam"/>
</dbReference>
<dbReference type="NCBIfam" id="TIGR00761">
    <property type="entry name" value="argB"/>
    <property type="match status" value="1"/>
</dbReference>
<comment type="similarity">
    <text evidence="9">Belongs to the acetylglutamate kinase family. ArgB subfamily.</text>
</comment>
<name>A0A1J0GDZ1_9CLOT</name>
<evidence type="ECO:0000256" key="5">
    <source>
        <dbReference type="ARBA" id="ARBA00022741"/>
    </source>
</evidence>
<sequence>MDILNNESNKKDFLQMSKYEGKTFVIKYGGSIMSNDVAKEAFVEDIELMTKAGIKVVIVHGGGPLISKWVKKSGGENKFIKGLRVTSKDTMEIVEMVLSGNVNKRLSSILSLRGLNAIGISGRDSNLIQAKKKYIFDDDKKIDIGFVGEVANINTKVLLTLLKNKYIPVVSPVGVGCNGDSYNINADYAAAAISGVLKAEKLLIMTDIDGVYTDITDPTTLLSSITVAQTKEFINKGMIYGGMIPKLECCVAAIDKGAKNVHLVDGRKKHGLLLNIIKDSGTKIITAKGVI</sequence>
<dbReference type="Pfam" id="PF00696">
    <property type="entry name" value="AA_kinase"/>
    <property type="match status" value="1"/>
</dbReference>
<dbReference type="HAMAP" id="MF_00082">
    <property type="entry name" value="ArgB"/>
    <property type="match status" value="1"/>
</dbReference>
<dbReference type="EC" id="2.7.2.8" evidence="9"/>
<dbReference type="GO" id="GO:0003991">
    <property type="term" value="F:acetylglutamate kinase activity"/>
    <property type="evidence" value="ECO:0007669"/>
    <property type="project" value="UniProtKB-UniRule"/>
</dbReference>
<feature type="binding site" evidence="9">
    <location>
        <position position="84"/>
    </location>
    <ligand>
        <name>substrate</name>
    </ligand>
</feature>
<protein>
    <recommendedName>
        <fullName evidence="9">Acetylglutamate kinase</fullName>
        <ecNumber evidence="9">2.7.2.8</ecNumber>
    </recommendedName>
    <alternativeName>
        <fullName evidence="9">N-acetyl-L-glutamate 5-phosphotransferase</fullName>
    </alternativeName>
    <alternativeName>
        <fullName evidence="9">NAG kinase</fullName>
        <shortName evidence="9">NAGK</shortName>
    </alternativeName>
</protein>
<dbReference type="PANTHER" id="PTHR23342:SF0">
    <property type="entry name" value="N-ACETYLGLUTAMATE SYNTHASE, MITOCHONDRIAL"/>
    <property type="match status" value="1"/>
</dbReference>
<dbReference type="GO" id="GO:0005524">
    <property type="term" value="F:ATP binding"/>
    <property type="evidence" value="ECO:0007669"/>
    <property type="project" value="UniProtKB-UniRule"/>
</dbReference>
<feature type="site" description="Transition state stabilizer" evidence="9">
    <location>
        <position position="246"/>
    </location>
</feature>
<dbReference type="GO" id="GO:0042450">
    <property type="term" value="P:L-arginine biosynthetic process via ornithine"/>
    <property type="evidence" value="ECO:0007669"/>
    <property type="project" value="UniProtKB-UniRule"/>
</dbReference>
<comment type="pathway">
    <text evidence="1 9">Amino-acid biosynthesis; L-arginine biosynthesis; N(2)-acetyl-L-ornithine from L-glutamate: step 2/4.</text>
</comment>
<feature type="binding site" evidence="9">
    <location>
        <position position="183"/>
    </location>
    <ligand>
        <name>substrate</name>
    </ligand>
</feature>
<evidence type="ECO:0000313" key="12">
    <source>
        <dbReference type="Proteomes" id="UP000182569"/>
    </source>
</evidence>
<evidence type="ECO:0000256" key="6">
    <source>
        <dbReference type="ARBA" id="ARBA00022777"/>
    </source>
</evidence>
<dbReference type="Proteomes" id="UP000182569">
    <property type="component" value="Chromosome"/>
</dbReference>
<dbReference type="InterPro" id="IPR001057">
    <property type="entry name" value="Glu/AcGlu_kinase"/>
</dbReference>
<dbReference type="InterPro" id="IPR037528">
    <property type="entry name" value="ArgB"/>
</dbReference>
<organism evidence="11 12">
    <name type="scientific">Clostridium estertheticum subsp. estertheticum</name>
    <dbReference type="NCBI Taxonomy" id="1552"/>
    <lineage>
        <taxon>Bacteria</taxon>
        <taxon>Bacillati</taxon>
        <taxon>Bacillota</taxon>
        <taxon>Clostridia</taxon>
        <taxon>Eubacteriales</taxon>
        <taxon>Clostridiaceae</taxon>
        <taxon>Clostridium</taxon>
    </lineage>
</organism>
<dbReference type="InterPro" id="IPR036393">
    <property type="entry name" value="AceGlu_kinase-like_sf"/>
</dbReference>
<dbReference type="FunFam" id="3.40.1160.10:FF:000004">
    <property type="entry name" value="Acetylglutamate kinase"/>
    <property type="match status" value="1"/>
</dbReference>
<evidence type="ECO:0000256" key="9">
    <source>
        <dbReference type="HAMAP-Rule" id="MF_00082"/>
    </source>
</evidence>
<proteinExistence type="inferred from homology"/>
<dbReference type="AlphaFoldDB" id="A0A1J0GDZ1"/>
<feature type="domain" description="Aspartate/glutamate/uridylate kinase" evidence="10">
    <location>
        <begin position="22"/>
        <end position="265"/>
    </location>
</feature>
<comment type="subcellular location">
    <subcellularLocation>
        <location evidence="9">Cytoplasm</location>
    </subcellularLocation>
</comment>
<dbReference type="PIRSF" id="PIRSF000728">
    <property type="entry name" value="NAGK"/>
    <property type="match status" value="1"/>
</dbReference>
<dbReference type="PRINTS" id="PR00474">
    <property type="entry name" value="GLU5KINASE"/>
</dbReference>
<dbReference type="UniPathway" id="UPA00068">
    <property type="reaction ID" value="UER00107"/>
</dbReference>
<dbReference type="RefSeq" id="WP_071611870.1">
    <property type="nucleotide sequence ID" value="NZ_CP015756.1"/>
</dbReference>
<keyword evidence="12" id="KW-1185">Reference proteome</keyword>
<dbReference type="InterPro" id="IPR041727">
    <property type="entry name" value="NAGK-C"/>
</dbReference>
<dbReference type="PANTHER" id="PTHR23342">
    <property type="entry name" value="N-ACETYLGLUTAMATE SYNTHASE"/>
    <property type="match status" value="1"/>
</dbReference>
<dbReference type="Gene3D" id="3.40.1160.10">
    <property type="entry name" value="Acetylglutamate kinase-like"/>
    <property type="match status" value="1"/>
</dbReference>
<evidence type="ECO:0000256" key="7">
    <source>
        <dbReference type="ARBA" id="ARBA00022840"/>
    </source>
</evidence>
<evidence type="ECO:0000256" key="8">
    <source>
        <dbReference type="ARBA" id="ARBA00048141"/>
    </source>
</evidence>
<keyword evidence="7 9" id="KW-0067">ATP-binding</keyword>
<dbReference type="EMBL" id="CP015756">
    <property type="protein sequence ID" value="APC39577.1"/>
    <property type="molecule type" value="Genomic_DNA"/>
</dbReference>
<reference evidence="12" key="1">
    <citation type="journal article" date="2016" name="Front. Microbiol.">
        <title>Complete Genome Sequence of Clostridium estertheticum DSM 8809, a Microbe Identified in Spoiled Vacuum Packed Beef.</title>
        <authorList>
            <person name="Yu Z."/>
            <person name="Gunn L."/>
            <person name="Brennan E."/>
            <person name="Reid R."/>
            <person name="Wall P.G."/>
            <person name="Gaora O.P."/>
            <person name="Hurley D."/>
            <person name="Bolton D."/>
            <person name="Fanning S."/>
        </authorList>
    </citation>
    <scope>NUCLEOTIDE SEQUENCE [LARGE SCALE GENOMIC DNA]</scope>
    <source>
        <strain evidence="12">DSM 8809</strain>
    </source>
</reference>
<keyword evidence="9" id="KW-0963">Cytoplasm</keyword>
<dbReference type="CDD" id="cd04250">
    <property type="entry name" value="AAK_NAGK-C"/>
    <property type="match status" value="1"/>
</dbReference>
<evidence type="ECO:0000256" key="1">
    <source>
        <dbReference type="ARBA" id="ARBA00004828"/>
    </source>
</evidence>
<keyword evidence="3 9" id="KW-0028">Amino-acid biosynthesis</keyword>
<evidence type="ECO:0000256" key="4">
    <source>
        <dbReference type="ARBA" id="ARBA00022679"/>
    </source>
</evidence>
<dbReference type="OrthoDB" id="9803155at2"/>
<feature type="site" description="Transition state stabilizer" evidence="9">
    <location>
        <position position="27"/>
    </location>
</feature>
<evidence type="ECO:0000256" key="2">
    <source>
        <dbReference type="ARBA" id="ARBA00022571"/>
    </source>
</evidence>